<organism evidence="10 11">
    <name type="scientific">Kockovaella imperatae</name>
    <dbReference type="NCBI Taxonomy" id="4999"/>
    <lineage>
        <taxon>Eukaryota</taxon>
        <taxon>Fungi</taxon>
        <taxon>Dikarya</taxon>
        <taxon>Basidiomycota</taxon>
        <taxon>Agaricomycotina</taxon>
        <taxon>Tremellomycetes</taxon>
        <taxon>Tremellales</taxon>
        <taxon>Cuniculitremaceae</taxon>
        <taxon>Kockovaella</taxon>
    </lineage>
</organism>
<dbReference type="STRING" id="4999.A0A1Y1UCT0"/>
<evidence type="ECO:0000256" key="7">
    <source>
        <dbReference type="ARBA" id="ARBA00023180"/>
    </source>
</evidence>
<evidence type="ECO:0000313" key="10">
    <source>
        <dbReference type="EMBL" id="ORX35809.1"/>
    </source>
</evidence>
<dbReference type="InterPro" id="IPR007657">
    <property type="entry name" value="Glycosyltransferase_61"/>
</dbReference>
<dbReference type="GO" id="GO:0005783">
    <property type="term" value="C:endoplasmic reticulum"/>
    <property type="evidence" value="ECO:0007669"/>
    <property type="project" value="TreeGrafter"/>
</dbReference>
<dbReference type="Proteomes" id="UP000193218">
    <property type="component" value="Unassembled WGS sequence"/>
</dbReference>
<evidence type="ECO:0000256" key="3">
    <source>
        <dbReference type="ARBA" id="ARBA00022679"/>
    </source>
</evidence>
<keyword evidence="5 8" id="KW-1133">Transmembrane helix</keyword>
<dbReference type="GO" id="GO:0097363">
    <property type="term" value="F:protein O-acetylglucosaminyltransferase activity"/>
    <property type="evidence" value="ECO:0007669"/>
    <property type="project" value="TreeGrafter"/>
</dbReference>
<proteinExistence type="predicted"/>
<dbReference type="Pfam" id="PF04577">
    <property type="entry name" value="Glyco_transf_61"/>
    <property type="match status" value="1"/>
</dbReference>
<gene>
    <name evidence="10" type="ORF">BD324DRAFT_81109</name>
</gene>
<feature type="transmembrane region" description="Helical" evidence="8">
    <location>
        <begin position="12"/>
        <end position="30"/>
    </location>
</feature>
<evidence type="ECO:0000256" key="5">
    <source>
        <dbReference type="ARBA" id="ARBA00022989"/>
    </source>
</evidence>
<dbReference type="PANTHER" id="PTHR20961:SF38">
    <property type="entry name" value="PROTEIN O-LINKED-MANNOSE BETA-1,4-N-ACETYLGLUCOSAMINYLTRANSFERASE 2"/>
    <property type="match status" value="1"/>
</dbReference>
<dbReference type="InParanoid" id="A0A1Y1UCT0"/>
<reference evidence="10 11" key="1">
    <citation type="submission" date="2017-03" db="EMBL/GenBank/DDBJ databases">
        <title>Widespread Adenine N6-methylation of Active Genes in Fungi.</title>
        <authorList>
            <consortium name="DOE Joint Genome Institute"/>
            <person name="Mondo S.J."/>
            <person name="Dannebaum R.O."/>
            <person name="Kuo R.C."/>
            <person name="Louie K.B."/>
            <person name="Bewick A.J."/>
            <person name="Labutti K."/>
            <person name="Haridas S."/>
            <person name="Kuo A."/>
            <person name="Salamov A."/>
            <person name="Ahrendt S.R."/>
            <person name="Lau R."/>
            <person name="Bowen B.P."/>
            <person name="Lipzen A."/>
            <person name="Sullivan W."/>
            <person name="Andreopoulos W.B."/>
            <person name="Clum A."/>
            <person name="Lindquist E."/>
            <person name="Daum C."/>
            <person name="Northen T.R."/>
            <person name="Ramamoorthy G."/>
            <person name="Schmitz R.J."/>
            <person name="Gryganskyi A."/>
            <person name="Culley D."/>
            <person name="Magnuson J."/>
            <person name="James T.Y."/>
            <person name="O'Malley M.A."/>
            <person name="Stajich J.E."/>
            <person name="Spatafora J.W."/>
            <person name="Visel A."/>
            <person name="Grigoriev I.V."/>
        </authorList>
    </citation>
    <scope>NUCLEOTIDE SEQUENCE [LARGE SCALE GENOMIC DNA]</scope>
    <source>
        <strain evidence="10 11">NRRL Y-17943</strain>
    </source>
</reference>
<evidence type="ECO:0000256" key="8">
    <source>
        <dbReference type="SAM" id="Phobius"/>
    </source>
</evidence>
<comment type="caution">
    <text evidence="10">The sequence shown here is derived from an EMBL/GenBank/DDBJ whole genome shotgun (WGS) entry which is preliminary data.</text>
</comment>
<evidence type="ECO:0000256" key="2">
    <source>
        <dbReference type="ARBA" id="ARBA00022676"/>
    </source>
</evidence>
<dbReference type="AlphaFoldDB" id="A0A1Y1UCT0"/>
<dbReference type="GO" id="GO:0016020">
    <property type="term" value="C:membrane"/>
    <property type="evidence" value="ECO:0007669"/>
    <property type="project" value="UniProtKB-SubCell"/>
</dbReference>
<keyword evidence="4 8" id="KW-0812">Transmembrane</keyword>
<dbReference type="InterPro" id="IPR049625">
    <property type="entry name" value="Glyco_transf_61_cat"/>
</dbReference>
<dbReference type="RefSeq" id="XP_021869973.1">
    <property type="nucleotide sequence ID" value="XM_022019252.1"/>
</dbReference>
<keyword evidence="2" id="KW-0328">Glycosyltransferase</keyword>
<accession>A0A1Y1UCT0</accession>
<keyword evidence="6 8" id="KW-0472">Membrane</keyword>
<name>A0A1Y1UCT0_9TREE</name>
<comment type="subcellular location">
    <subcellularLocation>
        <location evidence="1">Membrane</location>
        <topology evidence="1">Single-pass membrane protein</topology>
    </subcellularLocation>
</comment>
<evidence type="ECO:0000256" key="6">
    <source>
        <dbReference type="ARBA" id="ARBA00023136"/>
    </source>
</evidence>
<evidence type="ECO:0000259" key="9">
    <source>
        <dbReference type="Pfam" id="PF04577"/>
    </source>
</evidence>
<protein>
    <recommendedName>
        <fullName evidence="9">Glycosyltransferase 61 catalytic domain-containing protein</fullName>
    </recommendedName>
</protein>
<keyword evidence="11" id="KW-1185">Reference proteome</keyword>
<evidence type="ECO:0000313" key="11">
    <source>
        <dbReference type="Proteomes" id="UP000193218"/>
    </source>
</evidence>
<dbReference type="OrthoDB" id="529273at2759"/>
<feature type="domain" description="Glycosyltransferase 61 catalytic" evidence="9">
    <location>
        <begin position="166"/>
        <end position="355"/>
    </location>
</feature>
<keyword evidence="3" id="KW-0808">Transferase</keyword>
<evidence type="ECO:0000256" key="1">
    <source>
        <dbReference type="ARBA" id="ARBA00004167"/>
    </source>
</evidence>
<keyword evidence="7" id="KW-0325">Glycoprotein</keyword>
<dbReference type="GO" id="GO:0035269">
    <property type="term" value="P:protein O-linked glycosylation via mannose"/>
    <property type="evidence" value="ECO:0007669"/>
    <property type="project" value="TreeGrafter"/>
</dbReference>
<dbReference type="EMBL" id="NBSH01000010">
    <property type="protein sequence ID" value="ORX35809.1"/>
    <property type="molecule type" value="Genomic_DNA"/>
</dbReference>
<evidence type="ECO:0000256" key="4">
    <source>
        <dbReference type="ARBA" id="ARBA00022692"/>
    </source>
</evidence>
<dbReference type="PANTHER" id="PTHR20961">
    <property type="entry name" value="GLYCOSYLTRANSFERASE"/>
    <property type="match status" value="1"/>
</dbReference>
<dbReference type="GeneID" id="33561061"/>
<sequence>MVGSRSPRRTTTLTALAVTCLLVVVLHIWMDPLPFLLPSAWTADAEVPVRAVPGRTGGQVPGFMILDNVWIVDRTFYIPERLDGVSAHMISSDPFKVEIGSMGDPSTADIRLDGLTLLFNEAGFHFMWHYYHFVTEDLLGGLAALAATPRAHRRNLISSNAESDPLPARLAIPWEPGWRDRWGMNNVVVKAMFGANVIDSDQWTTMTAGNKTVFLPQVLIVDRWASQNHNKLAQDWNKMALPVYAQAKPKGFFDPARQKVFKSLGIAKPSDPIPVIVYIDRQSTERRMSQESQYALLALGESMQARGVIRWKHVILEDLTPEQQIEIVSDASVLLGIHGNGMTHLVWMPEGSTVIELFPYDSFIRDYQCVAEVLGFNYFAIQNDSVLLREEWSRHIGELNPKTLHNGTEIPLHVPFLEDILSIIL</sequence>